<evidence type="ECO:0000313" key="2">
    <source>
        <dbReference type="EMBL" id="CAC5387335.1"/>
    </source>
</evidence>
<dbReference type="Proteomes" id="UP000507470">
    <property type="component" value="Unassembled WGS sequence"/>
</dbReference>
<gene>
    <name evidence="2" type="ORF">MCOR_22683</name>
</gene>
<sequence length="216" mass="25012">MTTVGVKPTTTDKINPINIPSYSYQYPSHRRVQLAAVKTGLFHPKIPSFRRMDMDTAGHKLPDEHCRTTTSVGPEDFKRSSSTLFDPPTNAMSSLEITETGRQLHRHYTTPDELKKTRDEWSNFLNRSPERYSIKLPELPESKDQRFVGYAVRYLRPDITKSWRVMLDTETPIHSLAGVFHQKHGDKLTEVKSRIQMKSYETFLKLNDNLKYSLTP</sequence>
<proteinExistence type="predicted"/>
<dbReference type="PANTHER" id="PTHR35348:SF1">
    <property type="entry name" value="TESTIS, PROSTATE AND PLACENTA-EXPRESSED PROTEIN"/>
    <property type="match status" value="1"/>
</dbReference>
<dbReference type="PANTHER" id="PTHR35348">
    <property type="entry name" value="TESTIS, PROSTATE AND PLACENTA-EXPRESSED PROTEIN"/>
    <property type="match status" value="1"/>
</dbReference>
<dbReference type="InterPro" id="IPR034584">
    <property type="entry name" value="SPMIP8"/>
</dbReference>
<evidence type="ECO:0000256" key="1">
    <source>
        <dbReference type="SAM" id="MobiDB-lite"/>
    </source>
</evidence>
<accession>A0A6J8BTP8</accession>
<protein>
    <submittedName>
        <fullName evidence="2">Uncharacterized protein</fullName>
    </submittedName>
</protein>
<keyword evidence="3" id="KW-1185">Reference proteome</keyword>
<dbReference type="Pfam" id="PF22574">
    <property type="entry name" value="SPMIP8"/>
    <property type="match status" value="1"/>
</dbReference>
<name>A0A6J8BTP8_MYTCO</name>
<dbReference type="OrthoDB" id="9970246at2759"/>
<dbReference type="AlphaFoldDB" id="A0A6J8BTP8"/>
<organism evidence="2 3">
    <name type="scientific">Mytilus coruscus</name>
    <name type="common">Sea mussel</name>
    <dbReference type="NCBI Taxonomy" id="42192"/>
    <lineage>
        <taxon>Eukaryota</taxon>
        <taxon>Metazoa</taxon>
        <taxon>Spiralia</taxon>
        <taxon>Lophotrochozoa</taxon>
        <taxon>Mollusca</taxon>
        <taxon>Bivalvia</taxon>
        <taxon>Autobranchia</taxon>
        <taxon>Pteriomorphia</taxon>
        <taxon>Mytilida</taxon>
        <taxon>Mytiloidea</taxon>
        <taxon>Mytilidae</taxon>
        <taxon>Mytilinae</taxon>
        <taxon>Mytilus</taxon>
    </lineage>
</organism>
<dbReference type="EMBL" id="CACVKT020003997">
    <property type="protein sequence ID" value="CAC5387335.1"/>
    <property type="molecule type" value="Genomic_DNA"/>
</dbReference>
<evidence type="ECO:0000313" key="3">
    <source>
        <dbReference type="Proteomes" id="UP000507470"/>
    </source>
</evidence>
<reference evidence="2 3" key="1">
    <citation type="submission" date="2020-06" db="EMBL/GenBank/DDBJ databases">
        <authorList>
            <person name="Li R."/>
            <person name="Bekaert M."/>
        </authorList>
    </citation>
    <scope>NUCLEOTIDE SEQUENCE [LARGE SCALE GENOMIC DNA]</scope>
    <source>
        <strain evidence="3">wild</strain>
    </source>
</reference>
<feature type="region of interest" description="Disordered" evidence="1">
    <location>
        <begin position="60"/>
        <end position="91"/>
    </location>
</feature>
<feature type="compositionally biased region" description="Polar residues" evidence="1">
    <location>
        <begin position="80"/>
        <end position="91"/>
    </location>
</feature>